<proteinExistence type="predicted"/>
<accession>A0A9D4QFB0</accession>
<evidence type="ECO:0000313" key="5">
    <source>
        <dbReference type="EMBL" id="KAH7976548.1"/>
    </source>
</evidence>
<dbReference type="InterPro" id="IPR013083">
    <property type="entry name" value="Znf_RING/FYVE/PHD"/>
</dbReference>
<reference evidence="5" key="2">
    <citation type="submission" date="2021-09" db="EMBL/GenBank/DDBJ databases">
        <authorList>
            <person name="Jia N."/>
            <person name="Wang J."/>
            <person name="Shi W."/>
            <person name="Du L."/>
            <person name="Sun Y."/>
            <person name="Zhan W."/>
            <person name="Jiang J."/>
            <person name="Wang Q."/>
            <person name="Zhang B."/>
            <person name="Ji P."/>
            <person name="Sakyi L.B."/>
            <person name="Cui X."/>
            <person name="Yuan T."/>
            <person name="Jiang B."/>
            <person name="Yang W."/>
            <person name="Lam T.T.-Y."/>
            <person name="Chang Q."/>
            <person name="Ding S."/>
            <person name="Wang X."/>
            <person name="Zhu J."/>
            <person name="Ruan X."/>
            <person name="Zhao L."/>
            <person name="Wei J."/>
            <person name="Que T."/>
            <person name="Du C."/>
            <person name="Cheng J."/>
            <person name="Dai P."/>
            <person name="Han X."/>
            <person name="Huang E."/>
            <person name="Gao Y."/>
            <person name="Liu J."/>
            <person name="Shao H."/>
            <person name="Ye R."/>
            <person name="Li L."/>
            <person name="Wei W."/>
            <person name="Wang X."/>
            <person name="Wang C."/>
            <person name="Huo Q."/>
            <person name="Li W."/>
            <person name="Guo W."/>
            <person name="Chen H."/>
            <person name="Chen S."/>
            <person name="Zhou L."/>
            <person name="Zhou L."/>
            <person name="Ni X."/>
            <person name="Tian J."/>
            <person name="Zhou Y."/>
            <person name="Sheng Y."/>
            <person name="Liu T."/>
            <person name="Pan Y."/>
            <person name="Xia L."/>
            <person name="Li J."/>
            <person name="Zhao F."/>
            <person name="Cao W."/>
        </authorList>
    </citation>
    <scope>NUCLEOTIDE SEQUENCE</scope>
    <source>
        <strain evidence="5">Rsan-2018</strain>
        <tissue evidence="5">Larvae</tissue>
    </source>
</reference>
<evidence type="ECO:0000259" key="4">
    <source>
        <dbReference type="PROSITE" id="PS50089"/>
    </source>
</evidence>
<dbReference type="PROSITE" id="PS50089">
    <property type="entry name" value="ZF_RING_2"/>
    <property type="match status" value="1"/>
</dbReference>
<keyword evidence="2" id="KW-0862">Zinc</keyword>
<evidence type="ECO:0000256" key="1">
    <source>
        <dbReference type="ARBA" id="ARBA00022771"/>
    </source>
</evidence>
<comment type="caution">
    <text evidence="5">The sequence shown here is derived from an EMBL/GenBank/DDBJ whole genome shotgun (WGS) entry which is preliminary data.</text>
</comment>
<dbReference type="GO" id="GO:0009898">
    <property type="term" value="C:cytoplasmic side of plasma membrane"/>
    <property type="evidence" value="ECO:0007669"/>
    <property type="project" value="TreeGrafter"/>
</dbReference>
<dbReference type="PANTHER" id="PTHR10131:SF138">
    <property type="entry name" value="RE66324P"/>
    <property type="match status" value="1"/>
</dbReference>
<feature type="domain" description="RING-type" evidence="4">
    <location>
        <begin position="36"/>
        <end position="75"/>
    </location>
</feature>
<sequence length="468" mass="52966">MPELGKATLLRLQGGVDGVNWRSTRFVAANLHPYACSLCGVIPGKTLLLPCAHALCETCKNGCVENCTPAACPLDGESFDGDDCTGITLPAKKINALRAHCWNENLGCPFVDTLPAVLRHYEQECAFHFVQCPRCGASVKHAAMVTHYKTGCHGSTEGPYQGETSQADRSLRPLDVDAAMEEFRSLLKNHYHDHLPTIESKMNEITAQMTNHSALLQEMSRTLRNTQGTMNCEQPRVEELSTILRKLQCRLDTLNSRHERDSAGEHEQLEPPVPWHMEKKHILRKLEIVAGEMLVRLEDLRQASIRHGECPVARCHPDRPSSFKESSGFSVVRRPREHMFHRINLKHDSEGRILKHALRGKVLELILWHLKDVFFSVAIEVRESDDTLEVRLRLAGTLESSSLEFDVLSVFLWDKDRKMNCLLKKTDESAYSAEPTAWQYVFWHSYSDLKKRGFFDGGELDFILDVVG</sequence>
<keyword evidence="1 3" id="KW-0479">Metal-binding</keyword>
<dbReference type="OrthoDB" id="6474719at2759"/>
<dbReference type="VEuPathDB" id="VectorBase:RSAN_026711"/>
<gene>
    <name evidence="5" type="ORF">HPB52_016113</name>
</gene>
<dbReference type="GO" id="GO:0008270">
    <property type="term" value="F:zinc ion binding"/>
    <property type="evidence" value="ECO:0007669"/>
    <property type="project" value="UniProtKB-KW"/>
</dbReference>
<dbReference type="GO" id="GO:0005164">
    <property type="term" value="F:tumor necrosis factor receptor binding"/>
    <property type="evidence" value="ECO:0007669"/>
    <property type="project" value="TreeGrafter"/>
</dbReference>
<dbReference type="OMA" id="LELILWH"/>
<dbReference type="Proteomes" id="UP000821837">
    <property type="component" value="Chromosome 10"/>
</dbReference>
<keyword evidence="6" id="KW-1185">Reference proteome</keyword>
<dbReference type="PANTHER" id="PTHR10131">
    <property type="entry name" value="TNF RECEPTOR ASSOCIATED FACTOR"/>
    <property type="match status" value="1"/>
</dbReference>
<dbReference type="AlphaFoldDB" id="A0A9D4QFB0"/>
<dbReference type="EMBL" id="JABSTV010001246">
    <property type="protein sequence ID" value="KAH7976548.1"/>
    <property type="molecule type" value="Genomic_DNA"/>
</dbReference>
<dbReference type="SUPFAM" id="SSF49599">
    <property type="entry name" value="TRAF domain-like"/>
    <property type="match status" value="1"/>
</dbReference>
<dbReference type="Gene3D" id="3.30.40.10">
    <property type="entry name" value="Zinc/RING finger domain, C3HC4 (zinc finger)"/>
    <property type="match status" value="1"/>
</dbReference>
<keyword evidence="1 3" id="KW-0863">Zinc-finger</keyword>
<dbReference type="GO" id="GO:0043122">
    <property type="term" value="P:regulation of canonical NF-kappaB signal transduction"/>
    <property type="evidence" value="ECO:0007669"/>
    <property type="project" value="TreeGrafter"/>
</dbReference>
<name>A0A9D4QFB0_RHISA</name>
<dbReference type="InterPro" id="IPR001841">
    <property type="entry name" value="Znf_RING"/>
</dbReference>
<evidence type="ECO:0000313" key="6">
    <source>
        <dbReference type="Proteomes" id="UP000821837"/>
    </source>
</evidence>
<reference evidence="5" key="1">
    <citation type="journal article" date="2020" name="Cell">
        <title>Large-Scale Comparative Analyses of Tick Genomes Elucidate Their Genetic Diversity and Vector Capacities.</title>
        <authorList>
            <consortium name="Tick Genome and Microbiome Consortium (TIGMIC)"/>
            <person name="Jia N."/>
            <person name="Wang J."/>
            <person name="Shi W."/>
            <person name="Du L."/>
            <person name="Sun Y."/>
            <person name="Zhan W."/>
            <person name="Jiang J.F."/>
            <person name="Wang Q."/>
            <person name="Zhang B."/>
            <person name="Ji P."/>
            <person name="Bell-Sakyi L."/>
            <person name="Cui X.M."/>
            <person name="Yuan T.T."/>
            <person name="Jiang B.G."/>
            <person name="Yang W.F."/>
            <person name="Lam T.T."/>
            <person name="Chang Q.C."/>
            <person name="Ding S.J."/>
            <person name="Wang X.J."/>
            <person name="Zhu J.G."/>
            <person name="Ruan X.D."/>
            <person name="Zhao L."/>
            <person name="Wei J.T."/>
            <person name="Ye R.Z."/>
            <person name="Que T.C."/>
            <person name="Du C.H."/>
            <person name="Zhou Y.H."/>
            <person name="Cheng J.X."/>
            <person name="Dai P.F."/>
            <person name="Guo W.B."/>
            <person name="Han X.H."/>
            <person name="Huang E.J."/>
            <person name="Li L.F."/>
            <person name="Wei W."/>
            <person name="Gao Y.C."/>
            <person name="Liu J.Z."/>
            <person name="Shao H.Z."/>
            <person name="Wang X."/>
            <person name="Wang C.C."/>
            <person name="Yang T.C."/>
            <person name="Huo Q.B."/>
            <person name="Li W."/>
            <person name="Chen H.Y."/>
            <person name="Chen S.E."/>
            <person name="Zhou L.G."/>
            <person name="Ni X.B."/>
            <person name="Tian J.H."/>
            <person name="Sheng Y."/>
            <person name="Liu T."/>
            <person name="Pan Y.S."/>
            <person name="Xia L.Y."/>
            <person name="Li J."/>
            <person name="Zhao F."/>
            <person name="Cao W.C."/>
        </authorList>
    </citation>
    <scope>NUCLEOTIDE SEQUENCE</scope>
    <source>
        <strain evidence="5">Rsan-2018</strain>
    </source>
</reference>
<evidence type="ECO:0000256" key="2">
    <source>
        <dbReference type="ARBA" id="ARBA00022833"/>
    </source>
</evidence>
<protein>
    <recommendedName>
        <fullName evidence="4">RING-type domain-containing protein</fullName>
    </recommendedName>
</protein>
<evidence type="ECO:0000256" key="3">
    <source>
        <dbReference type="PROSITE-ProRule" id="PRU00175"/>
    </source>
</evidence>
<organism evidence="5 6">
    <name type="scientific">Rhipicephalus sanguineus</name>
    <name type="common">Brown dog tick</name>
    <name type="synonym">Ixodes sanguineus</name>
    <dbReference type="NCBI Taxonomy" id="34632"/>
    <lineage>
        <taxon>Eukaryota</taxon>
        <taxon>Metazoa</taxon>
        <taxon>Ecdysozoa</taxon>
        <taxon>Arthropoda</taxon>
        <taxon>Chelicerata</taxon>
        <taxon>Arachnida</taxon>
        <taxon>Acari</taxon>
        <taxon>Parasitiformes</taxon>
        <taxon>Ixodida</taxon>
        <taxon>Ixodoidea</taxon>
        <taxon>Ixodidae</taxon>
        <taxon>Rhipicephalinae</taxon>
        <taxon>Rhipicephalus</taxon>
        <taxon>Rhipicephalus</taxon>
    </lineage>
</organism>